<dbReference type="Pfam" id="PF06891">
    <property type="entry name" value="P2_Phage_GpR"/>
    <property type="match status" value="1"/>
</dbReference>
<dbReference type="AlphaFoldDB" id="A0A4P9VHV4"/>
<dbReference type="Proteomes" id="UP000257039">
    <property type="component" value="Unassembled WGS sequence"/>
</dbReference>
<proteinExistence type="predicted"/>
<reference evidence="1 2" key="1">
    <citation type="submission" date="2017-04" db="EMBL/GenBank/DDBJ databases">
        <title>Draft genome sequence of Zooshikella ganghwensis VG4 isolated from Red Sea sediments.</title>
        <authorList>
            <person name="Rehman Z."/>
            <person name="Alam I."/>
            <person name="Kamau A."/>
            <person name="Bajic V."/>
            <person name="Leiknes T."/>
        </authorList>
    </citation>
    <scope>NUCLEOTIDE SEQUENCE [LARGE SCALE GENOMIC DNA]</scope>
    <source>
        <strain evidence="1 2">VG4</strain>
    </source>
</reference>
<organism evidence="1 2">
    <name type="scientific">Zooshikella ganghwensis</name>
    <dbReference type="NCBI Taxonomy" id="202772"/>
    <lineage>
        <taxon>Bacteria</taxon>
        <taxon>Pseudomonadati</taxon>
        <taxon>Pseudomonadota</taxon>
        <taxon>Gammaproteobacteria</taxon>
        <taxon>Oceanospirillales</taxon>
        <taxon>Zooshikellaceae</taxon>
        <taxon>Zooshikella</taxon>
    </lineage>
</organism>
<gene>
    <name evidence="1" type="ORF">B9G39_29835</name>
</gene>
<accession>A0A4P9VHV4</accession>
<dbReference type="InterPro" id="IPR009678">
    <property type="entry name" value="Phage_tail_completion_R"/>
</dbReference>
<name>A0A4P9VHV4_9GAMM</name>
<dbReference type="RefSeq" id="WP_094790060.1">
    <property type="nucleotide sequence ID" value="NZ_NDXW01000012.1"/>
</dbReference>
<comment type="caution">
    <text evidence="1">The sequence shown here is derived from an EMBL/GenBank/DDBJ whole genome shotgun (WGS) entry which is preliminary data.</text>
</comment>
<evidence type="ECO:0008006" key="3">
    <source>
        <dbReference type="Google" id="ProtNLM"/>
    </source>
</evidence>
<keyword evidence="2" id="KW-1185">Reference proteome</keyword>
<evidence type="ECO:0000313" key="1">
    <source>
        <dbReference type="EMBL" id="RDH41202.1"/>
    </source>
</evidence>
<sequence>MKKLTAFKEYLLDLKLVTPEKLEAYPENNQLDILTKPGKQGLEMAQVSYDAVFELNLIKASYTALVAIVSGWLAEHDQARNQQDVDKPEFEYELTEEGLVDVRLMIPFCESVCLVEKEQGPIHYAGKRWDTGDYDLWIAESGEVTDASTR</sequence>
<dbReference type="EMBL" id="NDXW01000012">
    <property type="protein sequence ID" value="RDH41202.1"/>
    <property type="molecule type" value="Genomic_DNA"/>
</dbReference>
<evidence type="ECO:0000313" key="2">
    <source>
        <dbReference type="Proteomes" id="UP000257039"/>
    </source>
</evidence>
<protein>
    <recommendedName>
        <fullName evidence="3">Phage tail protein</fullName>
    </recommendedName>
</protein>